<keyword evidence="5" id="KW-0418">Kinase</keyword>
<proteinExistence type="predicted"/>
<dbReference type="eggNOG" id="COG1264">
    <property type="taxonomic scope" value="Bacteria"/>
</dbReference>
<dbReference type="InterPro" id="IPR050429">
    <property type="entry name" value="PTS_Glucose_EIICBA"/>
</dbReference>
<accession>W6ANZ9</accession>
<keyword evidence="9" id="KW-1185">Reference proteome</keyword>
<evidence type="ECO:0000256" key="1">
    <source>
        <dbReference type="ARBA" id="ARBA00022448"/>
    </source>
</evidence>
<dbReference type="KEGG" id="smia:P344_05710"/>
<dbReference type="GO" id="GO:0008982">
    <property type="term" value="F:protein-N(PI)-phosphohistidine-sugar phosphotransferase activity"/>
    <property type="evidence" value="ECO:0007669"/>
    <property type="project" value="InterPro"/>
</dbReference>
<evidence type="ECO:0000256" key="4">
    <source>
        <dbReference type="ARBA" id="ARBA00022683"/>
    </source>
</evidence>
<dbReference type="InterPro" id="IPR036878">
    <property type="entry name" value="Glu_permease_IIB"/>
</dbReference>
<feature type="domain" description="PTS EIIB type-1" evidence="7">
    <location>
        <begin position="60"/>
        <end position="140"/>
    </location>
</feature>
<protein>
    <recommendedName>
        <fullName evidence="7">PTS EIIB type-1 domain-containing protein</fullName>
    </recommendedName>
</protein>
<name>W6ANZ9_9MOLU</name>
<dbReference type="GO" id="GO:0015764">
    <property type="term" value="P:N-acetylglucosamine transport"/>
    <property type="evidence" value="ECO:0007669"/>
    <property type="project" value="TreeGrafter"/>
</dbReference>
<keyword evidence="4" id="KW-0598">Phosphotransferase system</keyword>
<dbReference type="HOGENOM" id="CLU_1833958_0_0_14"/>
<dbReference type="Pfam" id="PF00367">
    <property type="entry name" value="PTS_EIIB"/>
    <property type="match status" value="1"/>
</dbReference>
<reference evidence="8 9" key="1">
    <citation type="submission" date="2013-09" db="EMBL/GenBank/DDBJ databases">
        <title>Complete genome sequence of Spiroplasma mirum suckling mouse cataract agent.</title>
        <authorList>
            <person name="Landry C.A."/>
            <person name="Bastian F.O."/>
            <person name="Thune R.L."/>
        </authorList>
    </citation>
    <scope>NUCLEOTIDE SEQUENCE [LARGE SCALE GENOMIC DNA]</scope>
    <source>
        <strain evidence="8 9">SMCA</strain>
    </source>
</reference>
<keyword evidence="1" id="KW-0813">Transport</keyword>
<dbReference type="GO" id="GO:0016301">
    <property type="term" value="F:kinase activity"/>
    <property type="evidence" value="ECO:0007669"/>
    <property type="project" value="UniProtKB-KW"/>
</dbReference>
<keyword evidence="2" id="KW-0762">Sugar transport</keyword>
<dbReference type="InterPro" id="IPR001996">
    <property type="entry name" value="PTS_IIB_1"/>
</dbReference>
<evidence type="ECO:0000256" key="6">
    <source>
        <dbReference type="PROSITE-ProRule" id="PRU00421"/>
    </source>
</evidence>
<dbReference type="GO" id="GO:0005886">
    <property type="term" value="C:plasma membrane"/>
    <property type="evidence" value="ECO:0007669"/>
    <property type="project" value="TreeGrafter"/>
</dbReference>
<dbReference type="Proteomes" id="UP000019260">
    <property type="component" value="Chromosome"/>
</dbReference>
<keyword evidence="3" id="KW-0808">Transferase</keyword>
<dbReference type="GO" id="GO:0009401">
    <property type="term" value="P:phosphoenolpyruvate-dependent sugar phosphotransferase system"/>
    <property type="evidence" value="ECO:0007669"/>
    <property type="project" value="UniProtKB-KW"/>
</dbReference>
<evidence type="ECO:0000259" key="7">
    <source>
        <dbReference type="PROSITE" id="PS51098"/>
    </source>
</evidence>
<evidence type="ECO:0000256" key="3">
    <source>
        <dbReference type="ARBA" id="ARBA00022679"/>
    </source>
</evidence>
<evidence type="ECO:0000313" key="9">
    <source>
        <dbReference type="Proteomes" id="UP000019260"/>
    </source>
</evidence>
<evidence type="ECO:0000256" key="2">
    <source>
        <dbReference type="ARBA" id="ARBA00022597"/>
    </source>
</evidence>
<organism evidence="8 9">
    <name type="scientific">Spiroplasma mirum ATCC 29335</name>
    <dbReference type="NCBI Taxonomy" id="838561"/>
    <lineage>
        <taxon>Bacteria</taxon>
        <taxon>Bacillati</taxon>
        <taxon>Mycoplasmatota</taxon>
        <taxon>Mollicutes</taxon>
        <taxon>Entomoplasmatales</taxon>
        <taxon>Spiroplasmataceae</taxon>
        <taxon>Spiroplasma</taxon>
    </lineage>
</organism>
<sequence>MNDKTTGQRTGTSGDDMNVSQATMIQAENQVDLQIIAQTQAQAGVKLKGKAKQTELANKYQQMAQTIVDIVGKDNFKIIENCATRLRLIVKDNKTNIDDAKLKAAGIFGIIRIGNEGLQLVIGTNVEHVANRVRDLVGPL</sequence>
<feature type="active site" description="Phosphocysteine intermediate; for EIIB activity" evidence="6">
    <location>
        <position position="82"/>
    </location>
</feature>
<evidence type="ECO:0000256" key="5">
    <source>
        <dbReference type="ARBA" id="ARBA00022777"/>
    </source>
</evidence>
<dbReference type="AlphaFoldDB" id="W6ANZ9"/>
<dbReference type="EMBL" id="CP006720">
    <property type="protein sequence ID" value="AHI58450.1"/>
    <property type="molecule type" value="Genomic_DNA"/>
</dbReference>
<dbReference type="PROSITE" id="PS51098">
    <property type="entry name" value="PTS_EIIB_TYPE_1"/>
    <property type="match status" value="1"/>
</dbReference>
<gene>
    <name evidence="8" type="ORF">P344_05710</name>
</gene>
<dbReference type="RefSeq" id="WP_025317693.1">
    <property type="nucleotide sequence ID" value="NZ_CP002082.1"/>
</dbReference>
<dbReference type="SUPFAM" id="SSF55604">
    <property type="entry name" value="Glucose permease domain IIB"/>
    <property type="match status" value="1"/>
</dbReference>
<dbReference type="InterPro" id="IPR018113">
    <property type="entry name" value="PTrfase_EIIB_Cys"/>
</dbReference>
<evidence type="ECO:0000313" key="8">
    <source>
        <dbReference type="EMBL" id="AHI58450.1"/>
    </source>
</evidence>
<dbReference type="PANTHER" id="PTHR30009:SF4">
    <property type="entry name" value="PTS SYSTEM N-ACETYLGLUCOSAMINE-SPECIFIC EIICBA COMPONENT"/>
    <property type="match status" value="1"/>
</dbReference>
<dbReference type="STRING" id="838561.P344_05710"/>
<dbReference type="PANTHER" id="PTHR30009">
    <property type="entry name" value="CYTOCHROME C-TYPE SYNTHESIS PROTEIN AND PTS TRANSMEMBRANE COMPONENT"/>
    <property type="match status" value="1"/>
</dbReference>
<dbReference type="PATRIC" id="fig|838561.3.peg.1090"/>
<dbReference type="GO" id="GO:0090563">
    <property type="term" value="F:protein-phosphocysteine-sugar phosphotransferase activity"/>
    <property type="evidence" value="ECO:0007669"/>
    <property type="project" value="TreeGrafter"/>
</dbReference>
<dbReference type="Gene3D" id="3.30.1360.60">
    <property type="entry name" value="Glucose permease domain IIB"/>
    <property type="match status" value="1"/>
</dbReference>
<dbReference type="PROSITE" id="PS01035">
    <property type="entry name" value="PTS_EIIB_TYPE_1_CYS"/>
    <property type="match status" value="1"/>
</dbReference>